<evidence type="ECO:0000313" key="2">
    <source>
        <dbReference type="EMBL" id="KAG0724643.1"/>
    </source>
</evidence>
<dbReference type="Proteomes" id="UP000770661">
    <property type="component" value="Unassembled WGS sequence"/>
</dbReference>
<evidence type="ECO:0000256" key="1">
    <source>
        <dbReference type="SAM" id="Phobius"/>
    </source>
</evidence>
<keyword evidence="1" id="KW-1133">Transmembrane helix</keyword>
<protein>
    <submittedName>
        <fullName evidence="2">Uncharacterized protein</fullName>
    </submittedName>
</protein>
<proteinExistence type="predicted"/>
<organism evidence="2 3">
    <name type="scientific">Chionoecetes opilio</name>
    <name type="common">Atlantic snow crab</name>
    <name type="synonym">Cancer opilio</name>
    <dbReference type="NCBI Taxonomy" id="41210"/>
    <lineage>
        <taxon>Eukaryota</taxon>
        <taxon>Metazoa</taxon>
        <taxon>Ecdysozoa</taxon>
        <taxon>Arthropoda</taxon>
        <taxon>Crustacea</taxon>
        <taxon>Multicrustacea</taxon>
        <taxon>Malacostraca</taxon>
        <taxon>Eumalacostraca</taxon>
        <taxon>Eucarida</taxon>
        <taxon>Decapoda</taxon>
        <taxon>Pleocyemata</taxon>
        <taxon>Brachyura</taxon>
        <taxon>Eubrachyura</taxon>
        <taxon>Majoidea</taxon>
        <taxon>Majidae</taxon>
        <taxon>Chionoecetes</taxon>
    </lineage>
</organism>
<dbReference type="EMBL" id="JACEEZ010006612">
    <property type="protein sequence ID" value="KAG0724643.1"/>
    <property type="molecule type" value="Genomic_DNA"/>
</dbReference>
<keyword evidence="3" id="KW-1185">Reference proteome</keyword>
<accession>A0A8J4YAY4</accession>
<comment type="caution">
    <text evidence="2">The sequence shown here is derived from an EMBL/GenBank/DDBJ whole genome shotgun (WGS) entry which is preliminary data.</text>
</comment>
<sequence>MQDILTLLVLHTVEKDEGEGLLMILWEMEEWQSILHLFYIFLAYGALGGLYSAHQSSAGLEPVRLVVYLTMCQLLPMFPSSSFTAYTKRHLTTRIAEHRGLSHRTGKPVSKPPFSAIRDHSEASGHPITNQDFNILHTSSHDSTRWICESLLTHHHKPSLCAQGTSTPLLCF</sequence>
<dbReference type="AlphaFoldDB" id="A0A8J4YAY4"/>
<keyword evidence="1" id="KW-0812">Transmembrane</keyword>
<name>A0A8J4YAY4_CHIOP</name>
<feature type="transmembrane region" description="Helical" evidence="1">
    <location>
        <begin position="65"/>
        <end position="86"/>
    </location>
</feature>
<feature type="transmembrane region" description="Helical" evidence="1">
    <location>
        <begin position="31"/>
        <end position="53"/>
    </location>
</feature>
<evidence type="ECO:0000313" key="3">
    <source>
        <dbReference type="Proteomes" id="UP000770661"/>
    </source>
</evidence>
<gene>
    <name evidence="2" type="ORF">GWK47_040173</name>
</gene>
<dbReference type="OrthoDB" id="6354873at2759"/>
<reference evidence="2" key="1">
    <citation type="submission" date="2020-07" db="EMBL/GenBank/DDBJ databases">
        <title>The High-quality genome of the commercially important snow crab, Chionoecetes opilio.</title>
        <authorList>
            <person name="Jeong J.-H."/>
            <person name="Ryu S."/>
        </authorList>
    </citation>
    <scope>NUCLEOTIDE SEQUENCE</scope>
    <source>
        <strain evidence="2">MADBK_172401_WGS</strain>
        <tissue evidence="2">Digestive gland</tissue>
    </source>
</reference>
<keyword evidence="1" id="KW-0472">Membrane</keyword>